<sequence length="88" mass="10216">MNLIKETIPLTTGKIEEYMGLLIRGEIDVDELKAGLKAIHGTTQIEGTMTPREFIDYLGIPLDQIEMSDELRKEFRMEYEKIEKSRKL</sequence>
<dbReference type="EMBL" id="LAZR01012482">
    <property type="protein sequence ID" value="KKM26597.1"/>
    <property type="molecule type" value="Genomic_DNA"/>
</dbReference>
<protein>
    <submittedName>
        <fullName evidence="1">Uncharacterized protein</fullName>
    </submittedName>
</protein>
<organism evidence="1">
    <name type="scientific">marine sediment metagenome</name>
    <dbReference type="NCBI Taxonomy" id="412755"/>
    <lineage>
        <taxon>unclassified sequences</taxon>
        <taxon>metagenomes</taxon>
        <taxon>ecological metagenomes</taxon>
    </lineage>
</organism>
<evidence type="ECO:0000313" key="1">
    <source>
        <dbReference type="EMBL" id="KKM26597.1"/>
    </source>
</evidence>
<dbReference type="AlphaFoldDB" id="A0A0F9IGH9"/>
<name>A0A0F9IGH9_9ZZZZ</name>
<proteinExistence type="predicted"/>
<gene>
    <name evidence="1" type="ORF">LCGC14_1583190</name>
</gene>
<comment type="caution">
    <text evidence="1">The sequence shown here is derived from an EMBL/GenBank/DDBJ whole genome shotgun (WGS) entry which is preliminary data.</text>
</comment>
<reference evidence="1" key="1">
    <citation type="journal article" date="2015" name="Nature">
        <title>Complex archaea that bridge the gap between prokaryotes and eukaryotes.</title>
        <authorList>
            <person name="Spang A."/>
            <person name="Saw J.H."/>
            <person name="Jorgensen S.L."/>
            <person name="Zaremba-Niedzwiedzka K."/>
            <person name="Martijn J."/>
            <person name="Lind A.E."/>
            <person name="van Eijk R."/>
            <person name="Schleper C."/>
            <person name="Guy L."/>
            <person name="Ettema T.J."/>
        </authorList>
    </citation>
    <scope>NUCLEOTIDE SEQUENCE</scope>
</reference>
<accession>A0A0F9IGH9</accession>